<comment type="caution">
    <text evidence="1">The sequence shown here is derived from an EMBL/GenBank/DDBJ whole genome shotgun (WGS) entry which is preliminary data.</text>
</comment>
<keyword evidence="2" id="KW-1185">Reference proteome</keyword>
<accession>A0ABN9VAF9</accession>
<name>A0ABN9VAF9_9DINO</name>
<evidence type="ECO:0008006" key="3">
    <source>
        <dbReference type="Google" id="ProtNLM"/>
    </source>
</evidence>
<evidence type="ECO:0000313" key="1">
    <source>
        <dbReference type="EMBL" id="CAK0869925.1"/>
    </source>
</evidence>
<sequence length="168" mass="18720">MSGVYIPYRDMLRPPLHGWLPIASVDEMLRVFRAHLDLFRLAASGVAFLSVCEDSAAADVVTFLPCLEALPAGNRTASTIEWGDDQTDLLLGPEGIWDSLRTPSALRPRDEARAESMERLSMHMISALNQQFAEGLRESMQIFPPLPFVYIYIYTLSFLDTEAPSSIA</sequence>
<reference evidence="1" key="1">
    <citation type="submission" date="2023-10" db="EMBL/GenBank/DDBJ databases">
        <authorList>
            <person name="Chen Y."/>
            <person name="Shah S."/>
            <person name="Dougan E. K."/>
            <person name="Thang M."/>
            <person name="Chan C."/>
        </authorList>
    </citation>
    <scope>NUCLEOTIDE SEQUENCE [LARGE SCALE GENOMIC DNA]</scope>
</reference>
<proteinExistence type="predicted"/>
<evidence type="ECO:0000313" key="2">
    <source>
        <dbReference type="Proteomes" id="UP001189429"/>
    </source>
</evidence>
<dbReference type="Proteomes" id="UP001189429">
    <property type="component" value="Unassembled WGS sequence"/>
</dbReference>
<protein>
    <recommendedName>
        <fullName evidence="3">Autophagy protein 5</fullName>
    </recommendedName>
</protein>
<dbReference type="EMBL" id="CAUYUJ010016904">
    <property type="protein sequence ID" value="CAK0869925.1"/>
    <property type="molecule type" value="Genomic_DNA"/>
</dbReference>
<organism evidence="1 2">
    <name type="scientific">Prorocentrum cordatum</name>
    <dbReference type="NCBI Taxonomy" id="2364126"/>
    <lineage>
        <taxon>Eukaryota</taxon>
        <taxon>Sar</taxon>
        <taxon>Alveolata</taxon>
        <taxon>Dinophyceae</taxon>
        <taxon>Prorocentrales</taxon>
        <taxon>Prorocentraceae</taxon>
        <taxon>Prorocentrum</taxon>
    </lineage>
</organism>
<gene>
    <name evidence="1" type="ORF">PCOR1329_LOCUS56155</name>
</gene>